<dbReference type="AlphaFoldDB" id="A0A8S0PV72"/>
<dbReference type="Gramene" id="OE9A061977T1">
    <property type="protein sequence ID" value="OE9A061977C1"/>
    <property type="gene ID" value="OE9A061977"/>
</dbReference>
<proteinExistence type="predicted"/>
<dbReference type="Gene3D" id="2.30.240.10">
    <property type="entry name" value="At5g01610-like"/>
    <property type="match status" value="1"/>
</dbReference>
<evidence type="ECO:0000313" key="2">
    <source>
        <dbReference type="EMBL" id="CAA2957609.1"/>
    </source>
</evidence>
<comment type="caution">
    <text evidence="2">The sequence shown here is derived from an EMBL/GenBank/DDBJ whole genome shotgun (WGS) entry which is preliminary data.</text>
</comment>
<dbReference type="Proteomes" id="UP000594638">
    <property type="component" value="Unassembled WGS sequence"/>
</dbReference>
<dbReference type="InterPro" id="IPR036758">
    <property type="entry name" value="At5g01610-like"/>
</dbReference>
<protein>
    <submittedName>
        <fullName evidence="2">Uncharacterized protein LOC111369854</fullName>
    </submittedName>
</protein>
<keyword evidence="3" id="KW-1185">Reference proteome</keyword>
<name>A0A8S0PV72_OLEEU</name>
<reference evidence="2 3" key="1">
    <citation type="submission" date="2019-12" db="EMBL/GenBank/DDBJ databases">
        <authorList>
            <person name="Alioto T."/>
            <person name="Alioto T."/>
            <person name="Gomez Garrido J."/>
        </authorList>
    </citation>
    <scope>NUCLEOTIDE SEQUENCE [LARGE SCALE GENOMIC DNA]</scope>
</reference>
<keyword evidence="1" id="KW-0732">Signal</keyword>
<feature type="signal peptide" evidence="1">
    <location>
        <begin position="1"/>
        <end position="23"/>
    </location>
</feature>
<organism evidence="2 3">
    <name type="scientific">Olea europaea subsp. europaea</name>
    <dbReference type="NCBI Taxonomy" id="158383"/>
    <lineage>
        <taxon>Eukaryota</taxon>
        <taxon>Viridiplantae</taxon>
        <taxon>Streptophyta</taxon>
        <taxon>Embryophyta</taxon>
        <taxon>Tracheophyta</taxon>
        <taxon>Spermatophyta</taxon>
        <taxon>Magnoliopsida</taxon>
        <taxon>eudicotyledons</taxon>
        <taxon>Gunneridae</taxon>
        <taxon>Pentapetalae</taxon>
        <taxon>asterids</taxon>
        <taxon>lamiids</taxon>
        <taxon>Lamiales</taxon>
        <taxon>Oleaceae</taxon>
        <taxon>Oleeae</taxon>
        <taxon>Olea</taxon>
    </lineage>
</organism>
<dbReference type="SUPFAM" id="SSF141562">
    <property type="entry name" value="At5g01610-like"/>
    <property type="match status" value="1"/>
</dbReference>
<feature type="chain" id="PRO_5035866253" evidence="1">
    <location>
        <begin position="24"/>
        <end position="174"/>
    </location>
</feature>
<evidence type="ECO:0000256" key="1">
    <source>
        <dbReference type="SAM" id="SignalP"/>
    </source>
</evidence>
<dbReference type="InterPro" id="IPR007493">
    <property type="entry name" value="DUF538"/>
</dbReference>
<gene>
    <name evidence="2" type="ORF">OLEA9_A061977</name>
</gene>
<dbReference type="EMBL" id="CACTIH010000229">
    <property type="protein sequence ID" value="CAA2957609.1"/>
    <property type="molecule type" value="Genomic_DNA"/>
</dbReference>
<accession>A0A8S0PV72</accession>
<evidence type="ECO:0000313" key="3">
    <source>
        <dbReference type="Proteomes" id="UP000594638"/>
    </source>
</evidence>
<sequence length="174" mass="19131">MSTIQRICIFLSLFLATPPPFLATADGGRTTPLTAYDILQSYDFPVGILPEGVTHYEINGATGKFSAYFDGSCSFSLEGSYQLKYKSKISGYISKDKLTKLSGVSVKVLFLWLNIDEVKRNGDKLDFSVGILSAEFGINNFYESPRCGCGFNCKSISENRQRGGIRSNPFVSSI</sequence>
<dbReference type="PANTHER" id="PTHR31676">
    <property type="entry name" value="T31J12.3 PROTEIN-RELATED"/>
    <property type="match status" value="1"/>
</dbReference>
<dbReference type="OrthoDB" id="1873537at2759"/>
<dbReference type="PANTHER" id="PTHR31676:SF156">
    <property type="entry name" value="F22D16.19 PROTEIN"/>
    <property type="match status" value="1"/>
</dbReference>
<dbReference type="Pfam" id="PF04398">
    <property type="entry name" value="DUF538"/>
    <property type="match status" value="1"/>
</dbReference>